<keyword evidence="3" id="KW-1185">Reference proteome</keyword>
<protein>
    <submittedName>
        <fullName evidence="2">Uncharacterized protein</fullName>
    </submittedName>
</protein>
<sequence>MELWQCMELWQWARCPRLAATLTLERSCPHRSICGAQIAHYGIQRAFATIGFISPVGNSQSASSSGWEPVAAPPRRSQSKGKVQHLSGRQAHSHQGVAQSDSRLGANGPRTEEELLEAETYRPPRF</sequence>
<dbReference type="Proteomes" id="UP000028990">
    <property type="component" value="Unassembled WGS sequence"/>
</dbReference>
<reference evidence="2 3" key="1">
    <citation type="submission" date="2013-11" db="EMBL/GenBank/DDBJ databases">
        <title>The Damaraland mole rat (Fukomys damarensis) genome and evolution of African mole rats.</title>
        <authorList>
            <person name="Gladyshev V.N."/>
            <person name="Fang X."/>
        </authorList>
    </citation>
    <scope>NUCLEOTIDE SEQUENCE [LARGE SCALE GENOMIC DNA]</scope>
    <source>
        <tissue evidence="2">Liver</tissue>
    </source>
</reference>
<evidence type="ECO:0000313" key="3">
    <source>
        <dbReference type="Proteomes" id="UP000028990"/>
    </source>
</evidence>
<evidence type="ECO:0000256" key="1">
    <source>
        <dbReference type="SAM" id="MobiDB-lite"/>
    </source>
</evidence>
<evidence type="ECO:0000313" key="2">
    <source>
        <dbReference type="EMBL" id="KFO25866.1"/>
    </source>
</evidence>
<feature type="region of interest" description="Disordered" evidence="1">
    <location>
        <begin position="57"/>
        <end position="126"/>
    </location>
</feature>
<dbReference type="EMBL" id="KN123330">
    <property type="protein sequence ID" value="KFO25866.1"/>
    <property type="molecule type" value="Genomic_DNA"/>
</dbReference>
<feature type="compositionally biased region" description="Polar residues" evidence="1">
    <location>
        <begin position="57"/>
        <end position="66"/>
    </location>
</feature>
<organism evidence="2 3">
    <name type="scientific">Fukomys damarensis</name>
    <name type="common">Damaraland mole rat</name>
    <name type="synonym">Cryptomys damarensis</name>
    <dbReference type="NCBI Taxonomy" id="885580"/>
    <lineage>
        <taxon>Eukaryota</taxon>
        <taxon>Metazoa</taxon>
        <taxon>Chordata</taxon>
        <taxon>Craniata</taxon>
        <taxon>Vertebrata</taxon>
        <taxon>Euteleostomi</taxon>
        <taxon>Mammalia</taxon>
        <taxon>Eutheria</taxon>
        <taxon>Euarchontoglires</taxon>
        <taxon>Glires</taxon>
        <taxon>Rodentia</taxon>
        <taxon>Hystricomorpha</taxon>
        <taxon>Bathyergidae</taxon>
        <taxon>Fukomys</taxon>
    </lineage>
</organism>
<dbReference type="AlphaFoldDB" id="A0A091DSU4"/>
<name>A0A091DSU4_FUKDA</name>
<proteinExistence type="predicted"/>
<accession>A0A091DSU4</accession>
<gene>
    <name evidence="2" type="ORF">H920_12784</name>
</gene>